<dbReference type="InterPro" id="IPR022352">
    <property type="entry name" value="Ins/IGF/rlx"/>
</dbReference>
<protein>
    <submittedName>
        <fullName evidence="9">Relaxin 3b</fullName>
    </submittedName>
</protein>
<dbReference type="Proteomes" id="UP000694388">
    <property type="component" value="Unplaced"/>
</dbReference>
<dbReference type="PANTHER" id="PTHR20968">
    <property type="entry name" value="ILGF DOMAIN-CONTAINING PROTEIN"/>
    <property type="match status" value="1"/>
</dbReference>
<dbReference type="PROSITE" id="PS00262">
    <property type="entry name" value="INSULIN"/>
    <property type="match status" value="1"/>
</dbReference>
<dbReference type="Ensembl" id="ENSEBUT00000009050.1">
    <property type="protein sequence ID" value="ENSEBUP00000008545.1"/>
    <property type="gene ID" value="ENSEBUG00000005531.1"/>
</dbReference>
<keyword evidence="5" id="KW-0372">Hormone</keyword>
<organism evidence="9 10">
    <name type="scientific">Eptatretus burgeri</name>
    <name type="common">Inshore hagfish</name>
    <dbReference type="NCBI Taxonomy" id="7764"/>
    <lineage>
        <taxon>Eukaryota</taxon>
        <taxon>Metazoa</taxon>
        <taxon>Chordata</taxon>
        <taxon>Craniata</taxon>
        <taxon>Vertebrata</taxon>
        <taxon>Cyclostomata</taxon>
        <taxon>Myxini</taxon>
        <taxon>Myxiniformes</taxon>
        <taxon>Myxinidae</taxon>
        <taxon>Eptatretinae</taxon>
        <taxon>Eptatretus</taxon>
    </lineage>
</organism>
<evidence type="ECO:0000256" key="4">
    <source>
        <dbReference type="ARBA" id="ARBA00022525"/>
    </source>
</evidence>
<evidence type="ECO:0000256" key="7">
    <source>
        <dbReference type="RuleBase" id="RU000406"/>
    </source>
</evidence>
<dbReference type="SMART" id="SM00078">
    <property type="entry name" value="IlGF"/>
    <property type="match status" value="1"/>
</dbReference>
<dbReference type="AlphaFoldDB" id="A0A8C4Q1E0"/>
<reference evidence="9" key="1">
    <citation type="submission" date="2025-08" db="UniProtKB">
        <authorList>
            <consortium name="Ensembl"/>
        </authorList>
    </citation>
    <scope>IDENTIFICATION</scope>
</reference>
<keyword evidence="4 7" id="KW-0964">Secreted</keyword>
<dbReference type="InterPro" id="IPR016179">
    <property type="entry name" value="Insulin-like"/>
</dbReference>
<dbReference type="GO" id="GO:0005179">
    <property type="term" value="F:hormone activity"/>
    <property type="evidence" value="ECO:0007669"/>
    <property type="project" value="UniProtKB-KW"/>
</dbReference>
<evidence type="ECO:0000313" key="10">
    <source>
        <dbReference type="Proteomes" id="UP000694388"/>
    </source>
</evidence>
<evidence type="ECO:0000313" key="9">
    <source>
        <dbReference type="Ensembl" id="ENSEBUP00000008545.1"/>
    </source>
</evidence>
<reference evidence="9" key="2">
    <citation type="submission" date="2025-09" db="UniProtKB">
        <authorList>
            <consortium name="Ensembl"/>
        </authorList>
    </citation>
    <scope>IDENTIFICATION</scope>
</reference>
<dbReference type="InterPro" id="IPR036438">
    <property type="entry name" value="Insulin-like_sf"/>
</dbReference>
<dbReference type="PRINTS" id="PR00276">
    <property type="entry name" value="INSULINFAMLY"/>
</dbReference>
<accession>A0A8C4Q1E0</accession>
<dbReference type="InterPro" id="IPR022353">
    <property type="entry name" value="Insulin_CS"/>
</dbReference>
<dbReference type="GO" id="GO:0001664">
    <property type="term" value="F:G protein-coupled receptor binding"/>
    <property type="evidence" value="ECO:0007669"/>
    <property type="project" value="TreeGrafter"/>
</dbReference>
<evidence type="ECO:0000256" key="3">
    <source>
        <dbReference type="ARBA" id="ARBA00011207"/>
    </source>
</evidence>
<comment type="subunit">
    <text evidence="3">Heterodimer of a B chain and an A chain linked by two disulfide bonds.</text>
</comment>
<dbReference type="SUPFAM" id="SSF56994">
    <property type="entry name" value="Insulin-like"/>
    <property type="match status" value="1"/>
</dbReference>
<dbReference type="Pfam" id="PF00049">
    <property type="entry name" value="Insulin"/>
    <property type="match status" value="1"/>
</dbReference>
<comment type="similarity">
    <text evidence="2 7">Belongs to the insulin family.</text>
</comment>
<evidence type="ECO:0000259" key="8">
    <source>
        <dbReference type="SMART" id="SM00078"/>
    </source>
</evidence>
<dbReference type="InterPro" id="IPR051777">
    <property type="entry name" value="Insulin-like_neuro_ligands"/>
</dbReference>
<keyword evidence="6" id="KW-1015">Disulfide bond</keyword>
<dbReference type="GO" id="GO:0005576">
    <property type="term" value="C:extracellular region"/>
    <property type="evidence" value="ECO:0007669"/>
    <property type="project" value="UniProtKB-SubCell"/>
</dbReference>
<evidence type="ECO:0000256" key="6">
    <source>
        <dbReference type="ARBA" id="ARBA00023157"/>
    </source>
</evidence>
<keyword evidence="10" id="KW-1185">Reference proteome</keyword>
<dbReference type="GeneTree" id="ENSGT00940000154396"/>
<feature type="domain" description="Insulin-like" evidence="8">
    <location>
        <begin position="40"/>
        <end position="171"/>
    </location>
</feature>
<evidence type="ECO:0000256" key="1">
    <source>
        <dbReference type="ARBA" id="ARBA00004613"/>
    </source>
</evidence>
<comment type="subcellular location">
    <subcellularLocation>
        <location evidence="1 7">Secreted</location>
    </subcellularLocation>
</comment>
<proteinExistence type="inferred from homology"/>
<evidence type="ECO:0000256" key="5">
    <source>
        <dbReference type="ARBA" id="ARBA00022702"/>
    </source>
</evidence>
<evidence type="ECO:0000256" key="2">
    <source>
        <dbReference type="ARBA" id="ARBA00009034"/>
    </source>
</evidence>
<dbReference type="CDD" id="cd04365">
    <property type="entry name" value="IlGF_relaxin_like"/>
    <property type="match status" value="1"/>
</dbReference>
<dbReference type="Gene3D" id="1.10.100.10">
    <property type="entry name" value="Insulin-like"/>
    <property type="match status" value="1"/>
</dbReference>
<name>A0A8C4Q1E0_EPTBU</name>
<sequence length="171" mass="19051">MRRVNITIKFFNGTISPTMPLCPLGLIFVTSILLKGRLGMQLCGREFIRAVIFTCGGSRWRRGSGSNMLSSSSSSFIIYDYRRFCDIYHPHLSLFSLLLPHNCPSSALSGSTELSMDHRAAEWPGNTAHLVVAQMREVDKSRRITGKARQHGISGHCCRWGCSKAELSLLC</sequence>